<evidence type="ECO:0000256" key="1">
    <source>
        <dbReference type="SAM" id="MobiDB-lite"/>
    </source>
</evidence>
<feature type="region of interest" description="Disordered" evidence="1">
    <location>
        <begin position="444"/>
        <end position="498"/>
    </location>
</feature>
<dbReference type="EMBL" id="KE747814">
    <property type="protein sequence ID" value="RMZ68071.1"/>
    <property type="molecule type" value="Genomic_DNA"/>
</dbReference>
<gene>
    <name evidence="2" type="ORF">GMOD_00004240</name>
</gene>
<dbReference type="OrthoDB" id="4586300at2759"/>
<feature type="region of interest" description="Disordered" evidence="1">
    <location>
        <begin position="313"/>
        <end position="361"/>
    </location>
</feature>
<dbReference type="Proteomes" id="UP000265663">
    <property type="component" value="Unassembled WGS sequence"/>
</dbReference>
<name>A0A3M7M0R4_9PLEO</name>
<keyword evidence="3" id="KW-1185">Reference proteome</keyword>
<sequence>MANSNDDSRRHPQRPEDNPFIAFRRFADSQVASLLNTVFTLPATIASYNNAHQAREECLFGKADLRQCDKLRDIEANIAELREKGTELFRRGDLHAVLRSSEELTELDRQAEDIRRGILGHGVNGHQHKLRHQDDAALVERVANEKGQEWGWSWDWGFPRPFDHDNRSSPKSSEEDMANDWAEAAALTRWLAEMKRHSDEFENKPRDNYEDESRMDAWLESWHWPTPKNSSTVEMLKYSPKLLEQDLLMQTAGVPWRAAYEDLIQTEQSESSHCMRNNESMAGRTRRIPISQQQFEDYVEKDMRRTQARIPITQRQLEEVMDRNGKPSCPGLSAGEEPNYEYSHDHEDQYDDPPTPKRDYFHFSDAYRGRESSSEEDQDMETEMDAYERLEAMSTSSTSGPAPTSLAQSANNAKPSILSTLTTTERTVSPDGSITTKVVLKKRFTDGREESTETVHTQRGQEEAQQRDPWRGLHGAQEMQTQNANKADKKRSGWFWSN</sequence>
<proteinExistence type="predicted"/>
<feature type="compositionally biased region" description="Polar residues" evidence="1">
    <location>
        <begin position="406"/>
        <end position="432"/>
    </location>
</feature>
<protein>
    <submittedName>
        <fullName evidence="2">Glycerol-3-phosphate mitochondrial</fullName>
    </submittedName>
</protein>
<organism evidence="2 3">
    <name type="scientific">Pyrenophora seminiperda CCB06</name>
    <dbReference type="NCBI Taxonomy" id="1302712"/>
    <lineage>
        <taxon>Eukaryota</taxon>
        <taxon>Fungi</taxon>
        <taxon>Dikarya</taxon>
        <taxon>Ascomycota</taxon>
        <taxon>Pezizomycotina</taxon>
        <taxon>Dothideomycetes</taxon>
        <taxon>Pleosporomycetidae</taxon>
        <taxon>Pleosporales</taxon>
        <taxon>Pleosporineae</taxon>
        <taxon>Pleosporaceae</taxon>
        <taxon>Pyrenophora</taxon>
    </lineage>
</organism>
<feature type="region of interest" description="Disordered" evidence="1">
    <location>
        <begin position="391"/>
        <end position="432"/>
    </location>
</feature>
<evidence type="ECO:0000313" key="3">
    <source>
        <dbReference type="Proteomes" id="UP000265663"/>
    </source>
</evidence>
<feature type="compositionally biased region" description="Low complexity" evidence="1">
    <location>
        <begin position="394"/>
        <end position="405"/>
    </location>
</feature>
<dbReference type="AlphaFoldDB" id="A0A3M7M0R4"/>
<feature type="compositionally biased region" description="Basic and acidic residues" evidence="1">
    <location>
        <begin position="444"/>
        <end position="453"/>
    </location>
</feature>
<feature type="compositionally biased region" description="Basic and acidic residues" evidence="1">
    <location>
        <begin position="316"/>
        <end position="325"/>
    </location>
</feature>
<accession>A0A3M7M0R4</accession>
<evidence type="ECO:0000313" key="2">
    <source>
        <dbReference type="EMBL" id="RMZ68071.1"/>
    </source>
</evidence>
<feature type="compositionally biased region" description="Basic and acidic residues" evidence="1">
    <location>
        <begin position="459"/>
        <end position="471"/>
    </location>
</feature>
<reference evidence="2 3" key="1">
    <citation type="journal article" date="2014" name="PLoS ONE">
        <title>De novo Genome Assembly of the Fungal Plant Pathogen Pyrenophora semeniperda.</title>
        <authorList>
            <person name="Soliai M.M."/>
            <person name="Meyer S.E."/>
            <person name="Udall J.A."/>
            <person name="Elzinga D.E."/>
            <person name="Hermansen R.A."/>
            <person name="Bodily P.M."/>
            <person name="Hart A.A."/>
            <person name="Coleman C.E."/>
        </authorList>
    </citation>
    <scope>NUCLEOTIDE SEQUENCE [LARGE SCALE GENOMIC DNA]</scope>
    <source>
        <strain evidence="2 3">CCB06</strain>
        <tissue evidence="2">Mycelium</tissue>
    </source>
</reference>